<evidence type="ECO:0000313" key="1">
    <source>
        <dbReference type="EMBL" id="ANX11230.1"/>
    </source>
</evidence>
<dbReference type="OrthoDB" id="2971618at2"/>
<dbReference type="RefSeq" id="WP_066286874.1">
    <property type="nucleotide sequence ID" value="NZ_CP016761.1"/>
</dbReference>
<sequence length="62" mass="6891">MAKLLVDFELSHGQEKVTQGNIVIVDINPGKSNLHDQVRKLIAEQFNCSAGIISIKEIKMNN</sequence>
<evidence type="ECO:0000313" key="2">
    <source>
        <dbReference type="Proteomes" id="UP000077412"/>
    </source>
</evidence>
<proteinExistence type="predicted"/>
<organism evidence="1 2">
    <name type="scientific">Fictibacillus arsenicus</name>
    <dbReference type="NCBI Taxonomy" id="255247"/>
    <lineage>
        <taxon>Bacteria</taxon>
        <taxon>Bacillati</taxon>
        <taxon>Bacillota</taxon>
        <taxon>Bacilli</taxon>
        <taxon>Bacillales</taxon>
        <taxon>Fictibacillaceae</taxon>
        <taxon>Fictibacillus</taxon>
    </lineage>
</organism>
<name>A0A1B1Z1G0_9BACL</name>
<protein>
    <submittedName>
        <fullName evidence="1">Uncharacterized protein</fullName>
    </submittedName>
</protein>
<keyword evidence="2" id="KW-1185">Reference proteome</keyword>
<dbReference type="EMBL" id="CP016761">
    <property type="protein sequence ID" value="ANX11230.1"/>
    <property type="molecule type" value="Genomic_DNA"/>
</dbReference>
<dbReference type="KEGG" id="far:ABE41_004370"/>
<accession>A0A1B1Z1G0</accession>
<dbReference type="Proteomes" id="UP000077412">
    <property type="component" value="Chromosome"/>
</dbReference>
<gene>
    <name evidence="1" type="ORF">ABE41_004370</name>
</gene>
<dbReference type="AlphaFoldDB" id="A0A1B1Z1G0"/>
<reference evidence="1 2" key="1">
    <citation type="submission" date="2016-08" db="EMBL/GenBank/DDBJ databases">
        <title>Complete genome sequence of Fictibacillus arsenicus G25-54, a strain with toxicity to nematodes and a potential arsenic-resistance activity.</title>
        <authorList>
            <person name="Zheng Z."/>
        </authorList>
    </citation>
    <scope>NUCLEOTIDE SEQUENCE [LARGE SCALE GENOMIC DNA]</scope>
    <source>
        <strain evidence="1 2">G25-54</strain>
    </source>
</reference>